<dbReference type="Proteomes" id="UP000319732">
    <property type="component" value="Unassembled WGS sequence"/>
</dbReference>
<feature type="transmembrane region" description="Helical" evidence="1">
    <location>
        <begin position="20"/>
        <end position="39"/>
    </location>
</feature>
<dbReference type="EMBL" id="VHSG01000022">
    <property type="protein sequence ID" value="TQV71196.1"/>
    <property type="molecule type" value="Genomic_DNA"/>
</dbReference>
<evidence type="ECO:0000313" key="3">
    <source>
        <dbReference type="Proteomes" id="UP000319732"/>
    </source>
</evidence>
<comment type="caution">
    <text evidence="2">The sequence shown here is derived from an EMBL/GenBank/DDBJ whole genome shotgun (WGS) entry which is preliminary data.</text>
</comment>
<evidence type="ECO:0000313" key="2">
    <source>
        <dbReference type="EMBL" id="TQV71196.1"/>
    </source>
</evidence>
<accession>A0A545T1W6</accession>
<keyword evidence="3" id="KW-1185">Reference proteome</keyword>
<dbReference type="NCBIfam" id="TIGR02523">
    <property type="entry name" value="type_IV_pilV"/>
    <property type="match status" value="1"/>
</dbReference>
<name>A0A545T1W6_9GAMM</name>
<proteinExistence type="predicted"/>
<dbReference type="InterPro" id="IPR013362">
    <property type="entry name" value="Pilus_4_PilV"/>
</dbReference>
<keyword evidence="1" id="KW-1133">Transmembrane helix</keyword>
<dbReference type="Pfam" id="PF07963">
    <property type="entry name" value="N_methyl"/>
    <property type="match status" value="1"/>
</dbReference>
<keyword evidence="1" id="KW-0812">Transmembrane</keyword>
<dbReference type="OrthoDB" id="5704509at2"/>
<organism evidence="2 3">
    <name type="scientific">Exilibacterium tricleocarpae</name>
    <dbReference type="NCBI Taxonomy" id="2591008"/>
    <lineage>
        <taxon>Bacteria</taxon>
        <taxon>Pseudomonadati</taxon>
        <taxon>Pseudomonadota</taxon>
        <taxon>Gammaproteobacteria</taxon>
        <taxon>Cellvibrionales</taxon>
        <taxon>Cellvibrionaceae</taxon>
        <taxon>Exilibacterium</taxon>
    </lineage>
</organism>
<sequence length="175" mass="18704">MPVSVTTRMRKSAQAGAGLIEVMVSMFILAVGLLGVLAMQANGVKSNQRAYFSTEAQLLAGDMVDRIFAYNSINLATDNGDYNGIDTSEDDPNNQNCIDTAGGCSAAQQVQYDIWDWRRQLTSRLPGGVGTVAFDAARGVYTITVMWDQELTGAAGTGCGGTADDLTCYQLEVRL</sequence>
<dbReference type="InterPro" id="IPR012902">
    <property type="entry name" value="N_methyl_site"/>
</dbReference>
<gene>
    <name evidence="2" type="primary">pilV</name>
    <name evidence="2" type="ORF">FKG94_20130</name>
</gene>
<evidence type="ECO:0000256" key="1">
    <source>
        <dbReference type="SAM" id="Phobius"/>
    </source>
</evidence>
<protein>
    <submittedName>
        <fullName evidence="2">Type IV pilus modification protein PilV</fullName>
    </submittedName>
</protein>
<keyword evidence="1" id="KW-0472">Membrane</keyword>
<reference evidence="2 3" key="1">
    <citation type="submission" date="2019-06" db="EMBL/GenBank/DDBJ databases">
        <title>Whole genome sequence for Cellvibrionaceae sp. R142.</title>
        <authorList>
            <person name="Wang G."/>
        </authorList>
    </citation>
    <scope>NUCLEOTIDE SEQUENCE [LARGE SCALE GENOMIC DNA]</scope>
    <source>
        <strain evidence="2 3">R142</strain>
    </source>
</reference>
<dbReference type="AlphaFoldDB" id="A0A545T1W6"/>